<evidence type="ECO:0000313" key="1">
    <source>
        <dbReference type="EMBL" id="EPE28328.1"/>
    </source>
</evidence>
<dbReference type="KEGG" id="glz:GLAREA_09448"/>
<dbReference type="AlphaFoldDB" id="S3DPG7"/>
<dbReference type="RefSeq" id="XP_008084236.1">
    <property type="nucleotide sequence ID" value="XM_008086045.1"/>
</dbReference>
<organism evidence="1 2">
    <name type="scientific">Glarea lozoyensis (strain ATCC 20868 / MF5171)</name>
    <dbReference type="NCBI Taxonomy" id="1116229"/>
    <lineage>
        <taxon>Eukaryota</taxon>
        <taxon>Fungi</taxon>
        <taxon>Dikarya</taxon>
        <taxon>Ascomycota</taxon>
        <taxon>Pezizomycotina</taxon>
        <taxon>Leotiomycetes</taxon>
        <taxon>Helotiales</taxon>
        <taxon>Helotiaceae</taxon>
        <taxon>Glarea</taxon>
    </lineage>
</organism>
<sequence length="139" mass="15920">MSQNTPRVAYKDRTVLDKASICTIAAERLLPEAEKLFACWTPRNHDAAGTREAFDSFKADIPNTIGLLRNLKQEMEILLEKRDRGEDVRRETNLSERQLKIVFDDELPDVNKCLENLSNIWEKLTAKNDNGGQEKTSNE</sequence>
<keyword evidence="2" id="KW-1185">Reference proteome</keyword>
<dbReference type="Proteomes" id="UP000016922">
    <property type="component" value="Unassembled WGS sequence"/>
</dbReference>
<accession>S3DPG7</accession>
<proteinExistence type="predicted"/>
<name>S3DPG7_GLAL2</name>
<dbReference type="EMBL" id="KE145368">
    <property type="protein sequence ID" value="EPE28328.1"/>
    <property type="molecule type" value="Genomic_DNA"/>
</dbReference>
<dbReference type="HOGENOM" id="CLU_1845292_0_0_1"/>
<gene>
    <name evidence="1" type="ORF">GLAREA_09448</name>
</gene>
<protein>
    <submittedName>
        <fullName evidence="1">Uncharacterized protein</fullName>
    </submittedName>
</protein>
<evidence type="ECO:0000313" key="2">
    <source>
        <dbReference type="Proteomes" id="UP000016922"/>
    </source>
</evidence>
<dbReference type="GeneID" id="19468496"/>
<reference evidence="1 2" key="1">
    <citation type="journal article" date="2013" name="BMC Genomics">
        <title>Genomics-driven discovery of the pneumocandin biosynthetic gene cluster in the fungus Glarea lozoyensis.</title>
        <authorList>
            <person name="Chen L."/>
            <person name="Yue Q."/>
            <person name="Zhang X."/>
            <person name="Xiang M."/>
            <person name="Wang C."/>
            <person name="Li S."/>
            <person name="Che Y."/>
            <person name="Ortiz-Lopez F.J."/>
            <person name="Bills G.F."/>
            <person name="Liu X."/>
            <person name="An Z."/>
        </authorList>
    </citation>
    <scope>NUCLEOTIDE SEQUENCE [LARGE SCALE GENOMIC DNA]</scope>
    <source>
        <strain evidence="2">ATCC 20868 / MF5171</strain>
    </source>
</reference>